<comment type="caution">
    <text evidence="1">The sequence shown here is derived from an EMBL/GenBank/DDBJ whole genome shotgun (WGS) entry which is preliminary data.</text>
</comment>
<dbReference type="EMBL" id="PGFD01000001">
    <property type="protein sequence ID" value="PJJ67990.1"/>
    <property type="molecule type" value="Genomic_DNA"/>
</dbReference>
<proteinExistence type="predicted"/>
<dbReference type="Proteomes" id="UP000228740">
    <property type="component" value="Unassembled WGS sequence"/>
</dbReference>
<evidence type="ECO:0000313" key="2">
    <source>
        <dbReference type="Proteomes" id="UP000228740"/>
    </source>
</evidence>
<organism evidence="1 2">
    <name type="scientific">Chryseobacterium geocarposphaerae</name>
    <dbReference type="NCBI Taxonomy" id="1416776"/>
    <lineage>
        <taxon>Bacteria</taxon>
        <taxon>Pseudomonadati</taxon>
        <taxon>Bacteroidota</taxon>
        <taxon>Flavobacteriia</taxon>
        <taxon>Flavobacteriales</taxon>
        <taxon>Weeksellaceae</taxon>
        <taxon>Chryseobacterium group</taxon>
        <taxon>Chryseobacterium</taxon>
    </lineage>
</organism>
<keyword evidence="2" id="KW-1185">Reference proteome</keyword>
<reference evidence="1 2" key="1">
    <citation type="submission" date="2017-11" db="EMBL/GenBank/DDBJ databases">
        <title>Genomic Encyclopedia of Archaeal and Bacterial Type Strains, Phase II (KMG-II): From Individual Species to Whole Genera.</title>
        <authorList>
            <person name="Goeker M."/>
        </authorList>
    </citation>
    <scope>NUCLEOTIDE SEQUENCE [LARGE SCALE GENOMIC DNA]</scope>
    <source>
        <strain evidence="1 2">DSM 27617</strain>
    </source>
</reference>
<dbReference type="AlphaFoldDB" id="A0A2M9CAZ6"/>
<name>A0A2M9CAZ6_9FLAO</name>
<protein>
    <submittedName>
        <fullName evidence="1">Uncharacterized protein</fullName>
    </submittedName>
</protein>
<gene>
    <name evidence="1" type="ORF">CLV73_2012</name>
</gene>
<evidence type="ECO:0000313" key="1">
    <source>
        <dbReference type="EMBL" id="PJJ67990.1"/>
    </source>
</evidence>
<sequence length="44" mass="5347">MNCHSDKGRISTNIYRFFTPLLNYVRKPLVMFRMTNYTIKLIHI</sequence>
<accession>A0A2M9CAZ6</accession>